<dbReference type="EMBL" id="JACHEN010000037">
    <property type="protein sequence ID" value="MBB6218360.1"/>
    <property type="molecule type" value="Genomic_DNA"/>
</dbReference>
<comment type="similarity">
    <text evidence="1">Belongs to the sigma-70 factor family. ECF subfamily.</text>
</comment>
<dbReference type="SUPFAM" id="SSF88946">
    <property type="entry name" value="Sigma2 domain of RNA polymerase sigma factors"/>
    <property type="match status" value="1"/>
</dbReference>
<dbReference type="PANTHER" id="PTHR43133">
    <property type="entry name" value="RNA POLYMERASE ECF-TYPE SIGMA FACTO"/>
    <property type="match status" value="1"/>
</dbReference>
<dbReference type="AlphaFoldDB" id="A0A841L2F7"/>
<sequence>MKVIFGIPKQRRISDEIFQNNYEKYYPIVYKQLYYLVGNNALAEDLTQEIFIQYYHSKNDNIEYLGAWLSKVATNTALNYLRGQKRSLRREDSVLEEYKYIFSIEDEIFRSEEIKTVRRVLSNLSEEQRICLLLKFSGYSYEEIHKATDIPKNNIGQLIARGKKKFQELYKEEGDMNVL</sequence>
<evidence type="ECO:0000256" key="4">
    <source>
        <dbReference type="ARBA" id="ARBA00023125"/>
    </source>
</evidence>
<dbReference type="Proteomes" id="UP000579281">
    <property type="component" value="Unassembled WGS sequence"/>
</dbReference>
<organism evidence="8 9">
    <name type="scientific">Anaerosolibacter carboniphilus</name>
    <dbReference type="NCBI Taxonomy" id="1417629"/>
    <lineage>
        <taxon>Bacteria</taxon>
        <taxon>Bacillati</taxon>
        <taxon>Bacillota</taxon>
        <taxon>Clostridia</taxon>
        <taxon>Peptostreptococcales</taxon>
        <taxon>Thermotaleaceae</taxon>
        <taxon>Anaerosolibacter</taxon>
    </lineage>
</organism>
<evidence type="ECO:0000313" key="8">
    <source>
        <dbReference type="EMBL" id="MBB6218360.1"/>
    </source>
</evidence>
<dbReference type="InterPro" id="IPR013325">
    <property type="entry name" value="RNA_pol_sigma_r2"/>
</dbReference>
<feature type="domain" description="RNA polymerase sigma-70 region 2" evidence="6">
    <location>
        <begin position="22"/>
        <end position="86"/>
    </location>
</feature>
<evidence type="ECO:0000259" key="7">
    <source>
        <dbReference type="Pfam" id="PF08281"/>
    </source>
</evidence>
<evidence type="ECO:0000256" key="5">
    <source>
        <dbReference type="ARBA" id="ARBA00023163"/>
    </source>
</evidence>
<evidence type="ECO:0000256" key="2">
    <source>
        <dbReference type="ARBA" id="ARBA00023015"/>
    </source>
</evidence>
<protein>
    <submittedName>
        <fullName evidence="8">RNA polymerase sigma factor (Sigma-70 family)</fullName>
    </submittedName>
</protein>
<evidence type="ECO:0000256" key="1">
    <source>
        <dbReference type="ARBA" id="ARBA00010641"/>
    </source>
</evidence>
<evidence type="ECO:0000259" key="6">
    <source>
        <dbReference type="Pfam" id="PF04542"/>
    </source>
</evidence>
<keyword evidence="4" id="KW-0238">DNA-binding</keyword>
<comment type="caution">
    <text evidence="8">The sequence shown here is derived from an EMBL/GenBank/DDBJ whole genome shotgun (WGS) entry which is preliminary data.</text>
</comment>
<reference evidence="8 9" key="1">
    <citation type="submission" date="2020-08" db="EMBL/GenBank/DDBJ databases">
        <title>Genomic Encyclopedia of Type Strains, Phase IV (KMG-IV): sequencing the most valuable type-strain genomes for metagenomic binning, comparative biology and taxonomic classification.</title>
        <authorList>
            <person name="Goeker M."/>
        </authorList>
    </citation>
    <scope>NUCLEOTIDE SEQUENCE [LARGE SCALE GENOMIC DNA]</scope>
    <source>
        <strain evidence="8 9">DSM 103526</strain>
    </source>
</reference>
<dbReference type="Gene3D" id="1.10.1740.10">
    <property type="match status" value="1"/>
</dbReference>
<dbReference type="Pfam" id="PF04542">
    <property type="entry name" value="Sigma70_r2"/>
    <property type="match status" value="1"/>
</dbReference>
<dbReference type="GO" id="GO:0003677">
    <property type="term" value="F:DNA binding"/>
    <property type="evidence" value="ECO:0007669"/>
    <property type="project" value="UniProtKB-KW"/>
</dbReference>
<dbReference type="GO" id="GO:0016987">
    <property type="term" value="F:sigma factor activity"/>
    <property type="evidence" value="ECO:0007669"/>
    <property type="project" value="UniProtKB-KW"/>
</dbReference>
<dbReference type="Gene3D" id="1.10.10.10">
    <property type="entry name" value="Winged helix-like DNA-binding domain superfamily/Winged helix DNA-binding domain"/>
    <property type="match status" value="1"/>
</dbReference>
<dbReference type="PANTHER" id="PTHR43133:SF8">
    <property type="entry name" value="RNA POLYMERASE SIGMA FACTOR HI_1459-RELATED"/>
    <property type="match status" value="1"/>
</dbReference>
<evidence type="ECO:0000313" key="9">
    <source>
        <dbReference type="Proteomes" id="UP000579281"/>
    </source>
</evidence>
<dbReference type="InterPro" id="IPR013249">
    <property type="entry name" value="RNA_pol_sigma70_r4_t2"/>
</dbReference>
<dbReference type="Pfam" id="PF08281">
    <property type="entry name" value="Sigma70_r4_2"/>
    <property type="match status" value="1"/>
</dbReference>
<gene>
    <name evidence="8" type="ORF">HNQ80_004524</name>
</gene>
<feature type="domain" description="RNA polymerase sigma factor 70 region 4 type 2" evidence="7">
    <location>
        <begin position="117"/>
        <end position="165"/>
    </location>
</feature>
<evidence type="ECO:0000256" key="3">
    <source>
        <dbReference type="ARBA" id="ARBA00023082"/>
    </source>
</evidence>
<keyword evidence="5" id="KW-0804">Transcription</keyword>
<dbReference type="NCBIfam" id="TIGR02937">
    <property type="entry name" value="sigma70-ECF"/>
    <property type="match status" value="1"/>
</dbReference>
<dbReference type="InterPro" id="IPR039425">
    <property type="entry name" value="RNA_pol_sigma-70-like"/>
</dbReference>
<proteinExistence type="inferred from homology"/>
<keyword evidence="2" id="KW-0805">Transcription regulation</keyword>
<dbReference type="InterPro" id="IPR036388">
    <property type="entry name" value="WH-like_DNA-bd_sf"/>
</dbReference>
<name>A0A841L2F7_9FIRM</name>
<dbReference type="CDD" id="cd06171">
    <property type="entry name" value="Sigma70_r4"/>
    <property type="match status" value="1"/>
</dbReference>
<dbReference type="InterPro" id="IPR007627">
    <property type="entry name" value="RNA_pol_sigma70_r2"/>
</dbReference>
<dbReference type="SUPFAM" id="SSF88659">
    <property type="entry name" value="Sigma3 and sigma4 domains of RNA polymerase sigma factors"/>
    <property type="match status" value="1"/>
</dbReference>
<dbReference type="InterPro" id="IPR013324">
    <property type="entry name" value="RNA_pol_sigma_r3/r4-like"/>
</dbReference>
<dbReference type="RefSeq" id="WP_184312849.1">
    <property type="nucleotide sequence ID" value="NZ_JACHEN010000037.1"/>
</dbReference>
<accession>A0A841L2F7</accession>
<dbReference type="InterPro" id="IPR014284">
    <property type="entry name" value="RNA_pol_sigma-70_dom"/>
</dbReference>
<keyword evidence="9" id="KW-1185">Reference proteome</keyword>
<keyword evidence="3" id="KW-0731">Sigma factor</keyword>
<dbReference type="GO" id="GO:0006352">
    <property type="term" value="P:DNA-templated transcription initiation"/>
    <property type="evidence" value="ECO:0007669"/>
    <property type="project" value="InterPro"/>
</dbReference>